<sequence>MSEETLYRRLRAFRDTFREGFGSESEEVRWPEISQGQILMMMSSKARHQRVAHRLRTALEPQLAAGLALYVETDLEDPGLGILRVPDLAVVNADFEPTAADAMPPHDCHCIIEVVSRSNPANDYEGKLRDYPAMGIPHYLIVDPRDGTAVHYWAPTTRTGAPTYDNQQHYTFGDTVTVGDWKIDTSGLPRYDDEAPQ</sequence>
<proteinExistence type="predicted"/>
<keyword evidence="1" id="KW-0378">Hydrolase</keyword>
<dbReference type="EMBL" id="CP146022">
    <property type="protein sequence ID" value="WWQ64546.1"/>
    <property type="molecule type" value="Genomic_DNA"/>
</dbReference>
<evidence type="ECO:0000313" key="2">
    <source>
        <dbReference type="Proteomes" id="UP001432251"/>
    </source>
</evidence>
<reference evidence="1" key="1">
    <citation type="journal article" date="2025" name="Int. J. Syst. Evol. Microbiol.">
        <title>Streptomyces citrinus sp. nov., with yellow diffusible pigment.</title>
        <authorList>
            <person name="He Y."/>
            <person name="Yang E."/>
            <person name="Xu J."/>
            <person name="Sun Y."/>
            <person name="Sun L."/>
        </authorList>
    </citation>
    <scope>NUCLEOTIDE SEQUENCE</scope>
    <source>
        <strain evidence="1">Q6</strain>
    </source>
</reference>
<gene>
    <name evidence="1" type="ORF">V2W30_15140</name>
</gene>
<dbReference type="Proteomes" id="UP001432251">
    <property type="component" value="Chromosome"/>
</dbReference>
<accession>A0ACD5ABH8</accession>
<protein>
    <submittedName>
        <fullName evidence="1">Uma2 family endonuclease</fullName>
    </submittedName>
</protein>
<organism evidence="1 2">
    <name type="scientific">Streptomyces citrinus</name>
    <dbReference type="NCBI Taxonomy" id="3118173"/>
    <lineage>
        <taxon>Bacteria</taxon>
        <taxon>Bacillati</taxon>
        <taxon>Actinomycetota</taxon>
        <taxon>Actinomycetes</taxon>
        <taxon>Kitasatosporales</taxon>
        <taxon>Streptomycetaceae</taxon>
        <taxon>Streptomyces</taxon>
    </lineage>
</organism>
<evidence type="ECO:0000313" key="1">
    <source>
        <dbReference type="EMBL" id="WWQ64546.1"/>
    </source>
</evidence>
<keyword evidence="1" id="KW-0540">Nuclease</keyword>
<name>A0ACD5ABH8_9ACTN</name>
<keyword evidence="2" id="KW-1185">Reference proteome</keyword>
<keyword evidence="1" id="KW-0255">Endonuclease</keyword>